<reference evidence="2" key="2">
    <citation type="submission" date="2015-01" db="EMBL/GenBank/DDBJ databases">
        <title>Evolutionary Origins and Diversification of the Mycorrhizal Mutualists.</title>
        <authorList>
            <consortium name="DOE Joint Genome Institute"/>
            <consortium name="Mycorrhizal Genomics Consortium"/>
            <person name="Kohler A."/>
            <person name="Kuo A."/>
            <person name="Nagy L.G."/>
            <person name="Floudas D."/>
            <person name="Copeland A."/>
            <person name="Barry K.W."/>
            <person name="Cichocki N."/>
            <person name="Veneault-Fourrey C."/>
            <person name="LaButti K."/>
            <person name="Lindquist E.A."/>
            <person name="Lipzen A."/>
            <person name="Lundell T."/>
            <person name="Morin E."/>
            <person name="Murat C."/>
            <person name="Riley R."/>
            <person name="Ohm R."/>
            <person name="Sun H."/>
            <person name="Tunlid A."/>
            <person name="Henrissat B."/>
            <person name="Grigoriev I.V."/>
            <person name="Hibbett D.S."/>
            <person name="Martin F."/>
        </authorList>
    </citation>
    <scope>NUCLEOTIDE SEQUENCE [LARGE SCALE GENOMIC DNA]</scope>
    <source>
        <strain evidence="2">441</strain>
    </source>
</reference>
<dbReference type="EMBL" id="KN833853">
    <property type="protein sequence ID" value="KIK16569.1"/>
    <property type="molecule type" value="Genomic_DNA"/>
</dbReference>
<gene>
    <name evidence="1" type="ORF">PISMIDRAFT_113127</name>
</gene>
<dbReference type="AlphaFoldDB" id="A0A0C9YRT5"/>
<accession>A0A0C9YRT5</accession>
<organism evidence="1 2">
    <name type="scientific">Pisolithus microcarpus 441</name>
    <dbReference type="NCBI Taxonomy" id="765257"/>
    <lineage>
        <taxon>Eukaryota</taxon>
        <taxon>Fungi</taxon>
        <taxon>Dikarya</taxon>
        <taxon>Basidiomycota</taxon>
        <taxon>Agaricomycotina</taxon>
        <taxon>Agaricomycetes</taxon>
        <taxon>Agaricomycetidae</taxon>
        <taxon>Boletales</taxon>
        <taxon>Sclerodermatineae</taxon>
        <taxon>Pisolithaceae</taxon>
        <taxon>Pisolithus</taxon>
    </lineage>
</organism>
<reference evidence="1 2" key="1">
    <citation type="submission" date="2014-04" db="EMBL/GenBank/DDBJ databases">
        <authorList>
            <consortium name="DOE Joint Genome Institute"/>
            <person name="Kuo A."/>
            <person name="Kohler A."/>
            <person name="Costa M.D."/>
            <person name="Nagy L.G."/>
            <person name="Floudas D."/>
            <person name="Copeland A."/>
            <person name="Barry K.W."/>
            <person name="Cichocki N."/>
            <person name="Veneault-Fourrey C."/>
            <person name="LaButti K."/>
            <person name="Lindquist E.A."/>
            <person name="Lipzen A."/>
            <person name="Lundell T."/>
            <person name="Morin E."/>
            <person name="Murat C."/>
            <person name="Sun H."/>
            <person name="Tunlid A."/>
            <person name="Henrissat B."/>
            <person name="Grigoriev I.V."/>
            <person name="Hibbett D.S."/>
            <person name="Martin F."/>
            <person name="Nordberg H.P."/>
            <person name="Cantor M.N."/>
            <person name="Hua S.X."/>
        </authorList>
    </citation>
    <scope>NUCLEOTIDE SEQUENCE [LARGE SCALE GENOMIC DNA]</scope>
    <source>
        <strain evidence="1 2">441</strain>
    </source>
</reference>
<protein>
    <recommendedName>
        <fullName evidence="3">HAT C-terminal dimerisation domain-containing protein</fullName>
    </recommendedName>
</protein>
<evidence type="ECO:0000313" key="2">
    <source>
        <dbReference type="Proteomes" id="UP000054018"/>
    </source>
</evidence>
<evidence type="ECO:0008006" key="3">
    <source>
        <dbReference type="Google" id="ProtNLM"/>
    </source>
</evidence>
<dbReference type="HOGENOM" id="CLU_009123_15_4_1"/>
<dbReference type="InterPro" id="IPR012337">
    <property type="entry name" value="RNaseH-like_sf"/>
</dbReference>
<evidence type="ECO:0000313" key="1">
    <source>
        <dbReference type="EMBL" id="KIK16569.1"/>
    </source>
</evidence>
<name>A0A0C9YRT5_9AGAM</name>
<sequence length="58" mass="6684">MISDLFCYHDGLSSIQASLVPCERVFSSSTETDTKKWNQIRPILMGVLQLLKFHLKQE</sequence>
<dbReference type="SUPFAM" id="SSF53098">
    <property type="entry name" value="Ribonuclease H-like"/>
    <property type="match status" value="1"/>
</dbReference>
<proteinExistence type="predicted"/>
<dbReference type="Proteomes" id="UP000054018">
    <property type="component" value="Unassembled WGS sequence"/>
</dbReference>
<dbReference type="OrthoDB" id="3241084at2759"/>
<keyword evidence="2" id="KW-1185">Reference proteome</keyword>